<accession>A0A4R3K3H9</accession>
<dbReference type="Proteomes" id="UP000295188">
    <property type="component" value="Unassembled WGS sequence"/>
</dbReference>
<protein>
    <recommendedName>
        <fullName evidence="3">AMP-binding enzyme</fullName>
    </recommendedName>
</protein>
<keyword evidence="2" id="KW-1185">Reference proteome</keyword>
<sequence>MLITDLLKNQPKEKICFSCASKQLTYGELDAQSSAMAKAATFIKKGEKIFLQNSDPLQLILCFLPSLKQVAYVF</sequence>
<reference evidence="1 2" key="1">
    <citation type="submission" date="2019-03" db="EMBL/GenBank/DDBJ databases">
        <title>Genomic Encyclopedia of Type Strains, Phase IV (KMG-IV): sequencing the most valuable type-strain genomes for metagenomic binning, comparative biology and taxonomic classification.</title>
        <authorList>
            <person name="Goeker M."/>
        </authorList>
    </citation>
    <scope>NUCLEOTIDE SEQUENCE [LARGE SCALE GENOMIC DNA]</scope>
    <source>
        <strain evidence="1 2">DSM 20467</strain>
    </source>
</reference>
<dbReference type="EMBL" id="SMAA01000017">
    <property type="protein sequence ID" value="TCS77264.1"/>
    <property type="molecule type" value="Genomic_DNA"/>
</dbReference>
<evidence type="ECO:0008006" key="3">
    <source>
        <dbReference type="Google" id="ProtNLM"/>
    </source>
</evidence>
<dbReference type="AlphaFoldDB" id="A0A4R3K3H9"/>
<evidence type="ECO:0000313" key="1">
    <source>
        <dbReference type="EMBL" id="TCS77264.1"/>
    </source>
</evidence>
<gene>
    <name evidence="1" type="ORF">EDC37_11737</name>
</gene>
<comment type="caution">
    <text evidence="1">The sequence shown here is derived from an EMBL/GenBank/DDBJ whole genome shotgun (WGS) entry which is preliminary data.</text>
</comment>
<evidence type="ECO:0000313" key="2">
    <source>
        <dbReference type="Proteomes" id="UP000295188"/>
    </source>
</evidence>
<organism evidence="1 2">
    <name type="scientific">Pectinatus cerevisiiphilus</name>
    <dbReference type="NCBI Taxonomy" id="86956"/>
    <lineage>
        <taxon>Bacteria</taxon>
        <taxon>Bacillati</taxon>
        <taxon>Bacillota</taxon>
        <taxon>Negativicutes</taxon>
        <taxon>Selenomonadales</taxon>
        <taxon>Selenomonadaceae</taxon>
        <taxon>Pectinatus</taxon>
    </lineage>
</organism>
<dbReference type="RefSeq" id="WP_132551036.1">
    <property type="nucleotide sequence ID" value="NZ_SMAA01000017.1"/>
</dbReference>
<proteinExistence type="predicted"/>
<name>A0A4R3K3H9_9FIRM</name>